<gene>
    <name evidence="8" type="ORF">HanXRQr2_Chr13g0582341</name>
</gene>
<organism evidence="8 9">
    <name type="scientific">Helianthus annuus</name>
    <name type="common">Common sunflower</name>
    <dbReference type="NCBI Taxonomy" id="4232"/>
    <lineage>
        <taxon>Eukaryota</taxon>
        <taxon>Viridiplantae</taxon>
        <taxon>Streptophyta</taxon>
        <taxon>Embryophyta</taxon>
        <taxon>Tracheophyta</taxon>
        <taxon>Spermatophyta</taxon>
        <taxon>Magnoliopsida</taxon>
        <taxon>eudicotyledons</taxon>
        <taxon>Gunneridae</taxon>
        <taxon>Pentapetalae</taxon>
        <taxon>asterids</taxon>
        <taxon>campanulids</taxon>
        <taxon>Asterales</taxon>
        <taxon>Asteraceae</taxon>
        <taxon>Asteroideae</taxon>
        <taxon>Heliantheae alliance</taxon>
        <taxon>Heliantheae</taxon>
        <taxon>Helianthus</taxon>
    </lineage>
</organism>
<evidence type="ECO:0000256" key="3">
    <source>
        <dbReference type="ARBA" id="ARBA00022448"/>
    </source>
</evidence>
<feature type="transmembrane region" description="Helical" evidence="7">
    <location>
        <begin position="51"/>
        <end position="70"/>
    </location>
</feature>
<keyword evidence="9" id="KW-1185">Reference proteome</keyword>
<dbReference type="GO" id="GO:0022857">
    <property type="term" value="F:transmembrane transporter activity"/>
    <property type="evidence" value="ECO:0007669"/>
    <property type="project" value="InterPro"/>
</dbReference>
<dbReference type="SUPFAM" id="SSF103481">
    <property type="entry name" value="Multidrug resistance efflux transporter EmrE"/>
    <property type="match status" value="1"/>
</dbReference>
<evidence type="ECO:0000256" key="5">
    <source>
        <dbReference type="ARBA" id="ARBA00022989"/>
    </source>
</evidence>
<comment type="caution">
    <text evidence="8">The sequence shown here is derived from an EMBL/GenBank/DDBJ whole genome shotgun (WGS) entry which is preliminary data.</text>
</comment>
<dbReference type="PANTHER" id="PTHR14233:SF19">
    <property type="entry name" value="SOLUTE CARRIER FAMILY 35 MEMBER SLC35F1_F2_F6-RELATED"/>
    <property type="match status" value="1"/>
</dbReference>
<keyword evidence="3" id="KW-0813">Transport</keyword>
<comment type="similarity">
    <text evidence="2">Belongs to the SLC35F solute transporter family.</text>
</comment>
<dbReference type="PANTHER" id="PTHR14233">
    <property type="entry name" value="DUF914-RELATED"/>
    <property type="match status" value="1"/>
</dbReference>
<dbReference type="InterPro" id="IPR052221">
    <property type="entry name" value="SLC35F_Transporter"/>
</dbReference>
<feature type="transmembrane region" description="Helical" evidence="7">
    <location>
        <begin position="82"/>
        <end position="103"/>
    </location>
</feature>
<keyword evidence="6 7" id="KW-0472">Membrane</keyword>
<dbReference type="Pfam" id="PF06027">
    <property type="entry name" value="SLC35F"/>
    <property type="match status" value="1"/>
</dbReference>
<feature type="transmembrane region" description="Helical" evidence="7">
    <location>
        <begin position="15"/>
        <end position="39"/>
    </location>
</feature>
<evidence type="ECO:0000313" key="8">
    <source>
        <dbReference type="EMBL" id="KAF5772877.1"/>
    </source>
</evidence>
<dbReference type="GO" id="GO:0016020">
    <property type="term" value="C:membrane"/>
    <property type="evidence" value="ECO:0007669"/>
    <property type="project" value="UniProtKB-SubCell"/>
</dbReference>
<evidence type="ECO:0000313" key="9">
    <source>
        <dbReference type="Proteomes" id="UP000215914"/>
    </source>
</evidence>
<proteinExistence type="inferred from homology"/>
<dbReference type="InterPro" id="IPR037185">
    <property type="entry name" value="EmrE-like"/>
</dbReference>
<sequence>MSSDAHRRWWRRSEVWNVISALLLGQLASFILALINFTSSLSANLGANSPVTLGLFGYVALTVVNGSILLHQRHKLIIPWYWYTLLAFLDVQANYLVNSAYYFTSSTSVALLDSSSVAWVILFTWIFLGTKYSLWQLFGVALCVAGFCLVLVSDDEASDEGGSNPLLGDILVTGAEVFFALSYVGEEFCVKNNGRLEVLTMLGLFGMLLSVIEMYPFMGVYLLSLCNLP</sequence>
<name>A0A9K3EGQ8_HELAN</name>
<feature type="transmembrane region" description="Helical" evidence="7">
    <location>
        <begin position="165"/>
        <end position="184"/>
    </location>
</feature>
<evidence type="ECO:0000256" key="7">
    <source>
        <dbReference type="SAM" id="Phobius"/>
    </source>
</evidence>
<comment type="subcellular location">
    <subcellularLocation>
        <location evidence="1">Membrane</location>
        <topology evidence="1">Multi-pass membrane protein</topology>
    </subcellularLocation>
</comment>
<evidence type="ECO:0000256" key="1">
    <source>
        <dbReference type="ARBA" id="ARBA00004141"/>
    </source>
</evidence>
<reference evidence="8" key="1">
    <citation type="journal article" date="2017" name="Nature">
        <title>The sunflower genome provides insights into oil metabolism, flowering and Asterid evolution.</title>
        <authorList>
            <person name="Badouin H."/>
            <person name="Gouzy J."/>
            <person name="Grassa C.J."/>
            <person name="Murat F."/>
            <person name="Staton S.E."/>
            <person name="Cottret L."/>
            <person name="Lelandais-Briere C."/>
            <person name="Owens G.L."/>
            <person name="Carrere S."/>
            <person name="Mayjonade B."/>
            <person name="Legrand L."/>
            <person name="Gill N."/>
            <person name="Kane N.C."/>
            <person name="Bowers J.E."/>
            <person name="Hubner S."/>
            <person name="Bellec A."/>
            <person name="Berard A."/>
            <person name="Berges H."/>
            <person name="Blanchet N."/>
            <person name="Boniface M.C."/>
            <person name="Brunel D."/>
            <person name="Catrice O."/>
            <person name="Chaidir N."/>
            <person name="Claudel C."/>
            <person name="Donnadieu C."/>
            <person name="Faraut T."/>
            <person name="Fievet G."/>
            <person name="Helmstetter N."/>
            <person name="King M."/>
            <person name="Knapp S.J."/>
            <person name="Lai Z."/>
            <person name="Le Paslier M.C."/>
            <person name="Lippi Y."/>
            <person name="Lorenzon L."/>
            <person name="Mandel J.R."/>
            <person name="Marage G."/>
            <person name="Marchand G."/>
            <person name="Marquand E."/>
            <person name="Bret-Mestries E."/>
            <person name="Morien E."/>
            <person name="Nambeesan S."/>
            <person name="Nguyen T."/>
            <person name="Pegot-Espagnet P."/>
            <person name="Pouilly N."/>
            <person name="Raftis F."/>
            <person name="Sallet E."/>
            <person name="Schiex T."/>
            <person name="Thomas J."/>
            <person name="Vandecasteele C."/>
            <person name="Vares D."/>
            <person name="Vear F."/>
            <person name="Vautrin S."/>
            <person name="Crespi M."/>
            <person name="Mangin B."/>
            <person name="Burke J.M."/>
            <person name="Salse J."/>
            <person name="Munos S."/>
            <person name="Vincourt P."/>
            <person name="Rieseberg L.H."/>
            <person name="Langlade N.B."/>
        </authorList>
    </citation>
    <scope>NUCLEOTIDE SEQUENCE</scope>
    <source>
        <tissue evidence="8">Leaves</tissue>
    </source>
</reference>
<dbReference type="EMBL" id="MNCJ02000328">
    <property type="protein sequence ID" value="KAF5772877.1"/>
    <property type="molecule type" value="Genomic_DNA"/>
</dbReference>
<evidence type="ECO:0000256" key="6">
    <source>
        <dbReference type="ARBA" id="ARBA00023136"/>
    </source>
</evidence>
<dbReference type="Proteomes" id="UP000215914">
    <property type="component" value="Unassembled WGS sequence"/>
</dbReference>
<evidence type="ECO:0000256" key="4">
    <source>
        <dbReference type="ARBA" id="ARBA00022692"/>
    </source>
</evidence>
<evidence type="ECO:0000256" key="2">
    <source>
        <dbReference type="ARBA" id="ARBA00007863"/>
    </source>
</evidence>
<dbReference type="Gramene" id="mRNA:HanXRQr2_Chr13g0582341">
    <property type="protein sequence ID" value="mRNA:HanXRQr2_Chr13g0582341"/>
    <property type="gene ID" value="HanXRQr2_Chr13g0582341"/>
</dbReference>
<accession>A0A9K3EGQ8</accession>
<feature type="transmembrane region" description="Helical" evidence="7">
    <location>
        <begin position="196"/>
        <end position="223"/>
    </location>
</feature>
<keyword evidence="5 7" id="KW-1133">Transmembrane helix</keyword>
<keyword evidence="4 7" id="KW-0812">Transmembrane</keyword>
<dbReference type="InterPro" id="IPR009262">
    <property type="entry name" value="SLC35_F1/F2/F6"/>
</dbReference>
<protein>
    <submittedName>
        <fullName evidence="8">Solute carrier family 35 member SLC35F1/F2/F6</fullName>
    </submittedName>
</protein>
<reference evidence="8" key="2">
    <citation type="submission" date="2020-06" db="EMBL/GenBank/DDBJ databases">
        <title>Helianthus annuus Genome sequencing and assembly Release 2.</title>
        <authorList>
            <person name="Gouzy J."/>
            <person name="Langlade N."/>
            <person name="Munos S."/>
        </authorList>
    </citation>
    <scope>NUCLEOTIDE SEQUENCE</scope>
    <source>
        <tissue evidence="8">Leaves</tissue>
    </source>
</reference>
<feature type="transmembrane region" description="Helical" evidence="7">
    <location>
        <begin position="109"/>
        <end position="128"/>
    </location>
</feature>
<dbReference type="AlphaFoldDB" id="A0A9K3EGQ8"/>
<feature type="transmembrane region" description="Helical" evidence="7">
    <location>
        <begin position="135"/>
        <end position="153"/>
    </location>
</feature>